<dbReference type="EMBL" id="RBXO01000001">
    <property type="protein sequence ID" value="RKT56153.1"/>
    <property type="molecule type" value="Genomic_DNA"/>
</dbReference>
<protein>
    <submittedName>
        <fullName evidence="3">STAS domain-containing protein</fullName>
    </submittedName>
</protein>
<gene>
    <name evidence="3" type="ORF">C8E97_4842</name>
</gene>
<feature type="region of interest" description="Disordered" evidence="1">
    <location>
        <begin position="1"/>
        <end position="51"/>
    </location>
</feature>
<evidence type="ECO:0000313" key="3">
    <source>
        <dbReference type="EMBL" id="RKT56153.1"/>
    </source>
</evidence>
<dbReference type="PROSITE" id="PS50801">
    <property type="entry name" value="STAS"/>
    <property type="match status" value="1"/>
</dbReference>
<comment type="caution">
    <text evidence="3">The sequence shown here is derived from an EMBL/GenBank/DDBJ whole genome shotgun (WGS) entry which is preliminary data.</text>
</comment>
<organism evidence="3 4">
    <name type="scientific">Saccharothrix australiensis</name>
    <dbReference type="NCBI Taxonomy" id="2072"/>
    <lineage>
        <taxon>Bacteria</taxon>
        <taxon>Bacillati</taxon>
        <taxon>Actinomycetota</taxon>
        <taxon>Actinomycetes</taxon>
        <taxon>Pseudonocardiales</taxon>
        <taxon>Pseudonocardiaceae</taxon>
        <taxon>Saccharothrix</taxon>
    </lineage>
</organism>
<name>A0A495W663_9PSEU</name>
<dbReference type="CDD" id="cd07043">
    <property type="entry name" value="STAS_anti-anti-sigma_factors"/>
    <property type="match status" value="1"/>
</dbReference>
<dbReference type="Pfam" id="PF13466">
    <property type="entry name" value="STAS_2"/>
    <property type="match status" value="1"/>
</dbReference>
<feature type="domain" description="STAS" evidence="2">
    <location>
        <begin position="64"/>
        <end position="163"/>
    </location>
</feature>
<dbReference type="InterPro" id="IPR036513">
    <property type="entry name" value="STAS_dom_sf"/>
</dbReference>
<dbReference type="RefSeq" id="WP_121007761.1">
    <property type="nucleotide sequence ID" value="NZ_RBXO01000001.1"/>
</dbReference>
<accession>A0A495W663</accession>
<dbReference type="OrthoDB" id="4230314at2"/>
<sequence>MPGEPTTRTEDDEGFPPRADARPAAGTLRTAPPPHGDDRGGRAGGRPGRHAVDTVIDDAEPEPGVLVLGVTGAVRAPLADVAERCLGKSPRVLVLDLSRVAVCDGHGVAQLTAVRARARSTGVPVELVVATYEVARALRFSDPDALLGAWPSLELVLTAVRADPVRPTDEVNGRSR</sequence>
<proteinExistence type="predicted"/>
<keyword evidence="4" id="KW-1185">Reference proteome</keyword>
<dbReference type="AlphaFoldDB" id="A0A495W663"/>
<reference evidence="3 4" key="1">
    <citation type="submission" date="2018-10" db="EMBL/GenBank/DDBJ databases">
        <title>Sequencing the genomes of 1000 actinobacteria strains.</title>
        <authorList>
            <person name="Klenk H.-P."/>
        </authorList>
    </citation>
    <scope>NUCLEOTIDE SEQUENCE [LARGE SCALE GENOMIC DNA]</scope>
    <source>
        <strain evidence="3 4">DSM 43800</strain>
    </source>
</reference>
<dbReference type="Gene3D" id="3.30.750.24">
    <property type="entry name" value="STAS domain"/>
    <property type="match status" value="1"/>
</dbReference>
<dbReference type="SUPFAM" id="SSF52091">
    <property type="entry name" value="SpoIIaa-like"/>
    <property type="match status" value="1"/>
</dbReference>
<evidence type="ECO:0000256" key="1">
    <source>
        <dbReference type="SAM" id="MobiDB-lite"/>
    </source>
</evidence>
<dbReference type="InterPro" id="IPR002645">
    <property type="entry name" value="STAS_dom"/>
</dbReference>
<evidence type="ECO:0000259" key="2">
    <source>
        <dbReference type="PROSITE" id="PS50801"/>
    </source>
</evidence>
<dbReference type="InterPro" id="IPR058548">
    <property type="entry name" value="MlaB-like_STAS"/>
</dbReference>
<dbReference type="Proteomes" id="UP000282084">
    <property type="component" value="Unassembled WGS sequence"/>
</dbReference>
<evidence type="ECO:0000313" key="4">
    <source>
        <dbReference type="Proteomes" id="UP000282084"/>
    </source>
</evidence>